<keyword evidence="2" id="KW-0058">Aromatic hydrocarbons catabolism</keyword>
<feature type="active site" description="Nucleophile" evidence="4">
    <location>
        <position position="166"/>
    </location>
</feature>
<dbReference type="PIRSF" id="PIRSF001112">
    <property type="entry name" value="Epoxide_hydrolase"/>
    <property type="match status" value="1"/>
</dbReference>
<dbReference type="Gene3D" id="3.40.50.1820">
    <property type="entry name" value="alpha/beta hydrolase"/>
    <property type="match status" value="1"/>
</dbReference>
<protein>
    <submittedName>
        <fullName evidence="6">Epoxide hydrolase 1</fullName>
    </submittedName>
</protein>
<feature type="active site" description="Proton acceptor" evidence="4">
    <location>
        <position position="351"/>
    </location>
</feature>
<feature type="active site" description="Proton donor" evidence="4">
    <location>
        <position position="293"/>
    </location>
</feature>
<dbReference type="InterPro" id="IPR010497">
    <property type="entry name" value="Epoxide_hydro_N"/>
</dbReference>
<name>A0A5Q6S3T2_9ACTN</name>
<dbReference type="EMBL" id="VDFQ02000001">
    <property type="protein sequence ID" value="KAA1424940.1"/>
    <property type="molecule type" value="Genomic_DNA"/>
</dbReference>
<dbReference type="SUPFAM" id="SSF53474">
    <property type="entry name" value="alpha/beta-Hydrolases"/>
    <property type="match status" value="1"/>
</dbReference>
<dbReference type="OrthoDB" id="4654311at2"/>
<dbReference type="RefSeq" id="WP_149768112.1">
    <property type="nucleotide sequence ID" value="NZ_VDFQ02000001.1"/>
</dbReference>
<dbReference type="Pfam" id="PF06441">
    <property type="entry name" value="EHN"/>
    <property type="match status" value="1"/>
</dbReference>
<evidence type="ECO:0000256" key="2">
    <source>
        <dbReference type="ARBA" id="ARBA00022797"/>
    </source>
</evidence>
<comment type="caution">
    <text evidence="6">The sequence shown here is derived from an EMBL/GenBank/DDBJ whole genome shotgun (WGS) entry which is preliminary data.</text>
</comment>
<evidence type="ECO:0000313" key="7">
    <source>
        <dbReference type="Proteomes" id="UP000307768"/>
    </source>
</evidence>
<dbReference type="AlphaFoldDB" id="A0A5Q6S3T2"/>
<evidence type="ECO:0000256" key="1">
    <source>
        <dbReference type="ARBA" id="ARBA00010088"/>
    </source>
</evidence>
<proteinExistence type="inferred from homology"/>
<comment type="similarity">
    <text evidence="1">Belongs to the peptidase S33 family.</text>
</comment>
<feature type="domain" description="Epoxide hydrolase N-terminal" evidence="5">
    <location>
        <begin position="8"/>
        <end position="107"/>
    </location>
</feature>
<evidence type="ECO:0000313" key="6">
    <source>
        <dbReference type="EMBL" id="KAA1424940.1"/>
    </source>
</evidence>
<organism evidence="6 7">
    <name type="scientific">Mumia zhuanghuii</name>
    <dbReference type="NCBI Taxonomy" id="2585211"/>
    <lineage>
        <taxon>Bacteria</taxon>
        <taxon>Bacillati</taxon>
        <taxon>Actinomycetota</taxon>
        <taxon>Actinomycetes</taxon>
        <taxon>Propionibacteriales</taxon>
        <taxon>Nocardioidaceae</taxon>
        <taxon>Mumia</taxon>
    </lineage>
</organism>
<reference evidence="6 7" key="1">
    <citation type="submission" date="2019-09" db="EMBL/GenBank/DDBJ databases">
        <title>Mumia zhuanghuii sp. nov. isolated from the intestinal contents of plateau pika (Ochotona curzoniae) in the Qinghai-Tibet plateau of China.</title>
        <authorList>
            <person name="Tian Z."/>
        </authorList>
    </citation>
    <scope>NUCLEOTIDE SEQUENCE [LARGE SCALE GENOMIC DNA]</scope>
    <source>
        <strain evidence="7">350</strain>
    </source>
</reference>
<evidence type="ECO:0000256" key="3">
    <source>
        <dbReference type="ARBA" id="ARBA00022801"/>
    </source>
</evidence>
<dbReference type="GO" id="GO:0097176">
    <property type="term" value="P:epoxide metabolic process"/>
    <property type="evidence" value="ECO:0007669"/>
    <property type="project" value="TreeGrafter"/>
</dbReference>
<dbReference type="GO" id="GO:0004301">
    <property type="term" value="F:epoxide hydrolase activity"/>
    <property type="evidence" value="ECO:0007669"/>
    <property type="project" value="TreeGrafter"/>
</dbReference>
<dbReference type="Proteomes" id="UP000307768">
    <property type="component" value="Unassembled WGS sequence"/>
</dbReference>
<gene>
    <name evidence="6" type="ORF">FE697_003295</name>
</gene>
<keyword evidence="3 6" id="KW-0378">Hydrolase</keyword>
<dbReference type="PRINTS" id="PR00412">
    <property type="entry name" value="EPOXHYDRLASE"/>
</dbReference>
<dbReference type="InterPro" id="IPR000639">
    <property type="entry name" value="Epox_hydrolase-like"/>
</dbReference>
<sequence length="380" mass="41748">MVAIVDGDIEVAEHDLEDLVARLRATRWPDVPSRGWSDGCDLDTLRSICDWWRDEFDWRSSERRINRAHHVLVDAAGARIHAAVHDGDADRTPLLLLHGWPSSFLEFEQVLPLLRAGGAGTVVVPSLPGYGLSSRPDPWTTRDSARAMIELMATLGHDRFVAHGTDFGSAIGTWMALDHPASVVGLHLSNVELSPTVDDADLTAPERDYLAASEAWWAEQGGYKSIQSTRPDALAVALSDSPSGTAGWVLDRWHAWSDPSAGGLVDRVGLPAIAECLTWTWLTNTLPTSMRDYVDNRRAGTTRLAVGERVTTPTAIARFTRVGDFDEDPPRAWLERIYDLERYERMPRGGHFAALEAADLLARDLLGFVDSLGRSAAPTA</sequence>
<evidence type="ECO:0000259" key="5">
    <source>
        <dbReference type="Pfam" id="PF06441"/>
    </source>
</evidence>
<dbReference type="InterPro" id="IPR029058">
    <property type="entry name" value="AB_hydrolase_fold"/>
</dbReference>
<dbReference type="InterPro" id="IPR016292">
    <property type="entry name" value="Epoxide_hydrolase"/>
</dbReference>
<dbReference type="PANTHER" id="PTHR21661">
    <property type="entry name" value="EPOXIDE HYDROLASE 1-RELATED"/>
    <property type="match status" value="1"/>
</dbReference>
<evidence type="ECO:0000256" key="4">
    <source>
        <dbReference type="PIRSR" id="PIRSR001112-1"/>
    </source>
</evidence>
<accession>A0A5Q6S3T2</accession>
<dbReference type="PANTHER" id="PTHR21661:SF35">
    <property type="entry name" value="EPOXIDE HYDROLASE"/>
    <property type="match status" value="1"/>
</dbReference>